<protein>
    <submittedName>
        <fullName evidence="2">Uncharacterized protein</fullName>
    </submittedName>
</protein>
<sequence>MVVYSSLKQDESARQARKTGNNNMSTDKKPSNWQQAIEGEWHGLPSLFESDGTHVGYNKVTRASEYEDGRTTYWMNTRFDATGPLNDRFEIGSPFRFGVIDSDMDRIYTGPDFFGSGRPYGLLVDSNYFSPGWNVNLRTMNHVVPDLGIQVYSSQLFEGDTVVGVFNGLYIVTHDHKTNPKTQQRVEAFLEKEKLDGKRPFNLPVKHAGKFTGRFEVYNDQQELVGHNDVVIHHNPINLLHSEQTIEISGVVNAKWKAMRTRNGNHHQYHGPDMYGNGMSYGRYLYSVRHVYGEAFKLWSRETVVDEDYNMVCAWQFMQSQKEKYTTFGVLRWEQGDLKLGANYVE</sequence>
<gene>
    <name evidence="2" type="ORF">Maes01_02005</name>
</gene>
<proteinExistence type="predicted"/>
<dbReference type="EMBL" id="BAABRT010000015">
    <property type="protein sequence ID" value="GAA5525435.1"/>
    <property type="molecule type" value="Genomic_DNA"/>
</dbReference>
<evidence type="ECO:0000256" key="1">
    <source>
        <dbReference type="SAM" id="MobiDB-lite"/>
    </source>
</evidence>
<comment type="caution">
    <text evidence="2">The sequence shown here is derived from an EMBL/GenBank/DDBJ whole genome shotgun (WGS) entry which is preliminary data.</text>
</comment>
<feature type="compositionally biased region" description="Polar residues" evidence="1">
    <location>
        <begin position="18"/>
        <end position="31"/>
    </location>
</feature>
<reference evidence="2 3" key="1">
    <citation type="submission" date="2024-02" db="EMBL/GenBank/DDBJ databases">
        <title>Microbulbifer aestuariivivens NBRC 112533.</title>
        <authorList>
            <person name="Ichikawa N."/>
            <person name="Katano-Makiyama Y."/>
            <person name="Hidaka K."/>
        </authorList>
    </citation>
    <scope>NUCLEOTIDE SEQUENCE [LARGE SCALE GENOMIC DNA]</scope>
    <source>
        <strain evidence="2 3">NBRC 112533</strain>
    </source>
</reference>
<accession>A0ABP9WQS0</accession>
<evidence type="ECO:0000313" key="3">
    <source>
        <dbReference type="Proteomes" id="UP001408594"/>
    </source>
</evidence>
<dbReference type="Proteomes" id="UP001408594">
    <property type="component" value="Unassembled WGS sequence"/>
</dbReference>
<evidence type="ECO:0000313" key="2">
    <source>
        <dbReference type="EMBL" id="GAA5525435.1"/>
    </source>
</evidence>
<organism evidence="2 3">
    <name type="scientific">Microbulbifer aestuariivivens</name>
    <dbReference type="NCBI Taxonomy" id="1908308"/>
    <lineage>
        <taxon>Bacteria</taxon>
        <taxon>Pseudomonadati</taxon>
        <taxon>Pseudomonadota</taxon>
        <taxon>Gammaproteobacteria</taxon>
        <taxon>Cellvibrionales</taxon>
        <taxon>Microbulbiferaceae</taxon>
        <taxon>Microbulbifer</taxon>
    </lineage>
</organism>
<name>A0ABP9WQS0_9GAMM</name>
<feature type="region of interest" description="Disordered" evidence="1">
    <location>
        <begin position="1"/>
        <end position="31"/>
    </location>
</feature>
<keyword evidence="3" id="KW-1185">Reference proteome</keyword>